<dbReference type="InterPro" id="IPR003812">
    <property type="entry name" value="Fido"/>
</dbReference>
<reference evidence="4 5" key="1">
    <citation type="submission" date="2017-01" db="EMBL/GenBank/DDBJ databases">
        <title>The cable genome- insights into the physiology and evolution of filamentous bacteria capable of sulfide oxidation via long distance electron transfer.</title>
        <authorList>
            <person name="Schreiber L."/>
            <person name="Bjerg J.T."/>
            <person name="Boggild A."/>
            <person name="Van De Vossenberg J."/>
            <person name="Meysman F."/>
            <person name="Nielsen L.P."/>
            <person name="Schramm A."/>
            <person name="Kjeldsen K.U."/>
        </authorList>
    </citation>
    <scope>NUCLEOTIDE SEQUENCE [LARGE SCALE GENOMIC DNA]</scope>
    <source>
        <strain evidence="4">A3</strain>
    </source>
</reference>
<dbReference type="InterPro" id="IPR040198">
    <property type="entry name" value="Fido_containing"/>
</dbReference>
<evidence type="ECO:0000259" key="3">
    <source>
        <dbReference type="PROSITE" id="PS51459"/>
    </source>
</evidence>
<feature type="active site" evidence="1">
    <location>
        <position position="47"/>
    </location>
</feature>
<organism evidence="4 5">
    <name type="scientific">Candidatus Electrothrix marina</name>
    <dbReference type="NCBI Taxonomy" id="1859130"/>
    <lineage>
        <taxon>Bacteria</taxon>
        <taxon>Pseudomonadati</taxon>
        <taxon>Thermodesulfobacteriota</taxon>
        <taxon>Desulfobulbia</taxon>
        <taxon>Desulfobulbales</taxon>
        <taxon>Desulfobulbaceae</taxon>
        <taxon>Candidatus Electrothrix</taxon>
    </lineage>
</organism>
<dbReference type="EMBL" id="MTKR01000172">
    <property type="protein sequence ID" value="RWX49988.1"/>
    <property type="molecule type" value="Genomic_DNA"/>
</dbReference>
<evidence type="ECO:0000256" key="1">
    <source>
        <dbReference type="PIRSR" id="PIRSR640198-1"/>
    </source>
</evidence>
<dbReference type="AlphaFoldDB" id="A0A3S3UEH1"/>
<dbReference type="InterPro" id="IPR036597">
    <property type="entry name" value="Fido-like_dom_sf"/>
</dbReference>
<evidence type="ECO:0000256" key="2">
    <source>
        <dbReference type="PIRSR" id="PIRSR640198-2"/>
    </source>
</evidence>
<feature type="binding site" evidence="2">
    <location>
        <begin position="89"/>
        <end position="90"/>
    </location>
    <ligand>
        <name>ATP</name>
        <dbReference type="ChEBI" id="CHEBI:30616"/>
    </ligand>
</feature>
<keyword evidence="2" id="KW-0067">ATP-binding</keyword>
<dbReference type="SUPFAM" id="SSF140931">
    <property type="entry name" value="Fic-like"/>
    <property type="match status" value="1"/>
</dbReference>
<keyword evidence="2" id="KW-0547">Nucleotide-binding</keyword>
<comment type="caution">
    <text evidence="4">The sequence shown here is derived from an EMBL/GenBank/DDBJ whole genome shotgun (WGS) entry which is preliminary data.</text>
</comment>
<feature type="domain" description="Fido" evidence="3">
    <location>
        <begin position="1"/>
        <end position="113"/>
    </location>
</feature>
<dbReference type="PANTHER" id="PTHR13504">
    <property type="entry name" value="FIDO DOMAIN-CONTAINING PROTEIN DDB_G0283145"/>
    <property type="match status" value="1"/>
</dbReference>
<accession>A0A3S3UEH1</accession>
<dbReference type="PROSITE" id="PS51459">
    <property type="entry name" value="FIDO"/>
    <property type="match status" value="1"/>
</dbReference>
<dbReference type="GO" id="GO:0005524">
    <property type="term" value="F:ATP binding"/>
    <property type="evidence" value="ECO:0007669"/>
    <property type="project" value="UniProtKB-KW"/>
</dbReference>
<feature type="binding site" evidence="2">
    <location>
        <begin position="51"/>
        <end position="58"/>
    </location>
    <ligand>
        <name>ATP</name>
        <dbReference type="ChEBI" id="CHEBI:30616"/>
    </ligand>
</feature>
<sequence length="122" mass="14434">MAVEPEFVGKEMETFFSSIAELIATPLTTEEVFYFAALLHLRFAHIHPFRDGNGRAARLLEKWFIAEKLGQQFWKIPSEQYYKEHQSEYYATIHLGINFYELDYNKCLDFLVMLPKCLYNLP</sequence>
<dbReference type="Gene3D" id="1.10.3290.10">
    <property type="entry name" value="Fido-like domain"/>
    <property type="match status" value="1"/>
</dbReference>
<evidence type="ECO:0000313" key="5">
    <source>
        <dbReference type="Proteomes" id="UP000287615"/>
    </source>
</evidence>
<evidence type="ECO:0000313" key="4">
    <source>
        <dbReference type="EMBL" id="RWX49988.1"/>
    </source>
</evidence>
<protein>
    <submittedName>
        <fullName evidence="4">Fic/DOC family protein</fullName>
    </submittedName>
</protein>
<proteinExistence type="predicted"/>
<dbReference type="Proteomes" id="UP000287615">
    <property type="component" value="Unassembled WGS sequence"/>
</dbReference>
<dbReference type="Pfam" id="PF02661">
    <property type="entry name" value="Fic"/>
    <property type="match status" value="1"/>
</dbReference>
<name>A0A3S3UEH1_9BACT</name>
<dbReference type="PANTHER" id="PTHR13504:SF38">
    <property type="entry name" value="FIDO DOMAIN-CONTAINING PROTEIN"/>
    <property type="match status" value="1"/>
</dbReference>
<gene>
    <name evidence="4" type="ORF">VU00_11721</name>
</gene>